<dbReference type="Proteomes" id="UP000318416">
    <property type="component" value="Unassembled WGS sequence"/>
</dbReference>
<name>A0A561EVL0_9ACTN</name>
<keyword evidence="4" id="KW-1185">Reference proteome</keyword>
<proteinExistence type="predicted"/>
<feature type="chain" id="PRO_5021867812" description="Replication initiation protein" evidence="2">
    <location>
        <begin position="23"/>
        <end position="576"/>
    </location>
</feature>
<evidence type="ECO:0000313" key="3">
    <source>
        <dbReference type="EMBL" id="TWE19642.1"/>
    </source>
</evidence>
<comment type="caution">
    <text evidence="3">The sequence shown here is derived from an EMBL/GenBank/DDBJ whole genome shotgun (WGS) entry which is preliminary data.</text>
</comment>
<feature type="region of interest" description="Disordered" evidence="1">
    <location>
        <begin position="293"/>
        <end position="315"/>
    </location>
</feature>
<keyword evidence="2" id="KW-0732">Signal</keyword>
<feature type="compositionally biased region" description="Basic and acidic residues" evidence="1">
    <location>
        <begin position="433"/>
        <end position="442"/>
    </location>
</feature>
<evidence type="ECO:0000256" key="1">
    <source>
        <dbReference type="SAM" id="MobiDB-lite"/>
    </source>
</evidence>
<dbReference type="EMBL" id="VIVR01000001">
    <property type="protein sequence ID" value="TWE19642.1"/>
    <property type="molecule type" value="Genomic_DNA"/>
</dbReference>
<reference evidence="3 4" key="1">
    <citation type="submission" date="2019-06" db="EMBL/GenBank/DDBJ databases">
        <title>Sequencing the genomes of 1000 actinobacteria strains.</title>
        <authorList>
            <person name="Klenk H.-P."/>
        </authorList>
    </citation>
    <scope>NUCLEOTIDE SEQUENCE [LARGE SCALE GENOMIC DNA]</scope>
    <source>
        <strain evidence="3 4">DSM 41649</strain>
    </source>
</reference>
<feature type="compositionally biased region" description="Basic and acidic residues" evidence="1">
    <location>
        <begin position="471"/>
        <end position="482"/>
    </location>
</feature>
<protein>
    <recommendedName>
        <fullName evidence="5">Replication initiation protein</fullName>
    </recommendedName>
</protein>
<accession>A0A561EVL0</accession>
<feature type="region of interest" description="Disordered" evidence="1">
    <location>
        <begin position="433"/>
        <end position="508"/>
    </location>
</feature>
<feature type="region of interest" description="Disordered" evidence="1">
    <location>
        <begin position="1"/>
        <end position="37"/>
    </location>
</feature>
<organism evidence="3 4">
    <name type="scientific">Kitasatospora atroaurantiaca</name>
    <dbReference type="NCBI Taxonomy" id="285545"/>
    <lineage>
        <taxon>Bacteria</taxon>
        <taxon>Bacillati</taxon>
        <taxon>Actinomycetota</taxon>
        <taxon>Actinomycetes</taxon>
        <taxon>Kitasatosporales</taxon>
        <taxon>Streptomycetaceae</taxon>
        <taxon>Kitasatospora</taxon>
    </lineage>
</organism>
<dbReference type="InterPro" id="IPR046828">
    <property type="entry name" value="RepSA"/>
</dbReference>
<gene>
    <name evidence="3" type="ORF">FB465_4761</name>
</gene>
<feature type="region of interest" description="Disordered" evidence="1">
    <location>
        <begin position="539"/>
        <end position="576"/>
    </location>
</feature>
<dbReference type="OrthoDB" id="3203793at2"/>
<feature type="signal peptide" evidence="2">
    <location>
        <begin position="1"/>
        <end position="22"/>
    </location>
</feature>
<dbReference type="RefSeq" id="WP_145793508.1">
    <property type="nucleotide sequence ID" value="NZ_BAAABR010000049.1"/>
</dbReference>
<feature type="compositionally biased region" description="Low complexity" evidence="1">
    <location>
        <begin position="8"/>
        <end position="30"/>
    </location>
</feature>
<evidence type="ECO:0000313" key="4">
    <source>
        <dbReference type="Proteomes" id="UP000318416"/>
    </source>
</evidence>
<evidence type="ECO:0008006" key="5">
    <source>
        <dbReference type="Google" id="ProtNLM"/>
    </source>
</evidence>
<evidence type="ECO:0000256" key="2">
    <source>
        <dbReference type="SAM" id="SignalP"/>
    </source>
</evidence>
<dbReference type="AlphaFoldDB" id="A0A561EVL0"/>
<sequence>MPAQLQLPTPATTSTPASTAFAAPALTSSTDTSANRNSALERRARLTARLAKFAAAGYLAPLARQIGSLGGCARPIRLTGHRTRLDTATGQILDHLDTRHLPVGELLVRCGNRRATRCPACSTLYRYDTYQLIAAGLRGGKTVPTTVATHPRVFATLTAPGFGPVHNQPGAAPCTCGTRHDDGDPLLGTPLNPERYDYTGAVLWNAHAPALWARFTTRLRREIAKAAGLTQRTLRHHATLSYAKVAEYQKRGQIHFHTVIRIDGPTGPASTPPAWATTELLDHSVRAAANRTRVQHQHPSRAGEADPAQSAGPTAFRFGRQIDVRAVRSTDFTGDAPVTDRHVAAYIAKYATKGAETTTGTLDRRLRFLAELAQHDLTDHARRMIHTAWHLGTQPQHAHLRLRQWAHMLGFRGHFSTRTRRYSTTLTHLRAERTAWRTRQDDTTAAPPPLDPALIGRNAEQGPVREGQPVTDRHGDRDDHSDLTAGHSDPGPGHRTGHHDRHGRSGDADTTQVISHWQYAGTGLLPELAHLADLLAATPSPRPQHASRPRQARRSSDRAGHSTGPLTTAIQAVAVA</sequence>
<dbReference type="Pfam" id="PF20199">
    <property type="entry name" value="RepSA"/>
    <property type="match status" value="1"/>
</dbReference>